<dbReference type="InterPro" id="IPR002589">
    <property type="entry name" value="Macro_dom"/>
</dbReference>
<keyword evidence="1" id="KW-0328">Glycosyltransferase</keyword>
<dbReference type="InterPro" id="IPR043472">
    <property type="entry name" value="Macro_dom-like"/>
</dbReference>
<accession>A0A3S0ZT20</accession>
<feature type="region of interest" description="Disordered" evidence="2">
    <location>
        <begin position="342"/>
        <end position="390"/>
    </location>
</feature>
<evidence type="ECO:0000256" key="1">
    <source>
        <dbReference type="RuleBase" id="RU362114"/>
    </source>
</evidence>
<feature type="region of interest" description="Disordered" evidence="2">
    <location>
        <begin position="945"/>
        <end position="977"/>
    </location>
</feature>
<feature type="compositionally biased region" description="Polar residues" evidence="2">
    <location>
        <begin position="730"/>
        <end position="740"/>
    </location>
</feature>
<name>A0A3S0ZT20_ELYCH</name>
<keyword evidence="1" id="KW-0520">NAD</keyword>
<feature type="compositionally biased region" description="Basic and acidic residues" evidence="2">
    <location>
        <begin position="374"/>
        <end position="386"/>
    </location>
</feature>
<dbReference type="GO" id="GO:0003950">
    <property type="term" value="F:NAD+ poly-ADP-ribosyltransferase activity"/>
    <property type="evidence" value="ECO:0007669"/>
    <property type="project" value="UniProtKB-UniRule"/>
</dbReference>
<dbReference type="InterPro" id="IPR012317">
    <property type="entry name" value="Poly(ADP-ribose)pol_cat_dom"/>
</dbReference>
<dbReference type="SUPFAM" id="SSF52949">
    <property type="entry name" value="Macro domain-like"/>
    <property type="match status" value="1"/>
</dbReference>
<dbReference type="InterPro" id="IPR051712">
    <property type="entry name" value="ARTD-AVP"/>
</dbReference>
<feature type="region of interest" description="Disordered" evidence="2">
    <location>
        <begin position="712"/>
        <end position="743"/>
    </location>
</feature>
<dbReference type="PANTHER" id="PTHR45740">
    <property type="entry name" value="POLY [ADP-RIBOSE] POLYMERASE"/>
    <property type="match status" value="1"/>
</dbReference>
<dbReference type="PROSITE" id="PS51059">
    <property type="entry name" value="PARP_CATALYTIC"/>
    <property type="match status" value="1"/>
</dbReference>
<protein>
    <recommendedName>
        <fullName evidence="1">Poly [ADP-ribose] polymerase</fullName>
        <shortName evidence="1">PARP</shortName>
        <ecNumber evidence="1">2.4.2.-</ecNumber>
    </recommendedName>
</protein>
<dbReference type="Gene3D" id="3.90.228.10">
    <property type="match status" value="1"/>
</dbReference>
<keyword evidence="1" id="KW-0808">Transferase</keyword>
<dbReference type="PANTHER" id="PTHR45740:SF2">
    <property type="entry name" value="POLY [ADP-RIBOSE] POLYMERASE"/>
    <property type="match status" value="1"/>
</dbReference>
<feature type="region of interest" description="Disordered" evidence="2">
    <location>
        <begin position="188"/>
        <end position="292"/>
    </location>
</feature>
<dbReference type="GO" id="GO:0005634">
    <property type="term" value="C:nucleus"/>
    <property type="evidence" value="ECO:0007669"/>
    <property type="project" value="TreeGrafter"/>
</dbReference>
<evidence type="ECO:0000256" key="2">
    <source>
        <dbReference type="SAM" id="MobiDB-lite"/>
    </source>
</evidence>
<dbReference type="OrthoDB" id="6133115at2759"/>
<dbReference type="EC" id="2.4.2.-" evidence="1"/>
<dbReference type="SUPFAM" id="SSF56399">
    <property type="entry name" value="ADP-ribosylation"/>
    <property type="match status" value="1"/>
</dbReference>
<organism evidence="4 5">
    <name type="scientific">Elysia chlorotica</name>
    <name type="common">Eastern emerald elysia</name>
    <name type="synonym">Sea slug</name>
    <dbReference type="NCBI Taxonomy" id="188477"/>
    <lineage>
        <taxon>Eukaryota</taxon>
        <taxon>Metazoa</taxon>
        <taxon>Spiralia</taxon>
        <taxon>Lophotrochozoa</taxon>
        <taxon>Mollusca</taxon>
        <taxon>Gastropoda</taxon>
        <taxon>Heterobranchia</taxon>
        <taxon>Euthyneura</taxon>
        <taxon>Panpulmonata</taxon>
        <taxon>Sacoglossa</taxon>
        <taxon>Placobranchoidea</taxon>
        <taxon>Plakobranchidae</taxon>
        <taxon>Elysia</taxon>
    </lineage>
</organism>
<sequence length="1399" mass="159527">MMLVTDIVLNNLPPAYTKERIKDFVEGTLDIDVQNVTIHHALPGKALVTFHSEIEFTSASENLKEFPIKEKIVGVLETQRKQFSLIVSSVEPKYLSEEFLEIYFCAEFGDGEDIVSSCQMFHNMAIVHFKTNDTTVMTHILAQRDHVPLPSKDYHILVEPFYIQFHDCLEEQLLNEKPEQDLFKAKDDMESRDIKQEKRSHNELNVGVETDSDESSDDNTHGEDSEGDHFNFDEKNQDEKLNLIKTNSFSRKERINGRKTKSSPRGVARGRILSNRGTNRCSNESEKVTDFDQSVKHKFRGSRTSVCRGRAKSINKIHHSKIEVMQTSEDEAENELFMRTSNQKNLNRHKSSFDNGHRPHYNGSTHKLTSSSESEEKSKQYMEEKNQTNFESQRLQEQTLKIFEVRESISKTKKSFLDSFLGEFGECTVKYDADQECIVFGGPEKIVRERHLMLLTELKKIKEDSIELTPSVSEILGTVWQQQCLEKLSNIIKPFGCKLLWENSSLKILAHGEDSLKSSLEVLKAEISESQLVHMEGSIADADFQSIKTFTECKFPVLVLLEKGNILIQGLKEEVIKAKRSIEDRLFNYLNVQETFDFRGPQAEYFHRVLRHKIPAILKDVKIIDEASSNTNFKVIISGTKPQVHEAIINLNKIKSTVYSQSWNLFSEFSKKEDMRLLTDSLSKSTQCIEKFEKEHDCFVIMNLPKITEIPSSHSQKYKQTRERKKTTFSKKSYGTNSLPKESEPDVVYNLSKTCQLHLKASANITREDSAVLVCVLDDKVDLRRTRVGMDFNKACTTLWKQLNDARGNSMDPSVIVTNGPFQGLPSSCQAINHVILSKWSPGSSETKLTHAVKTILTNAIRSGVTSISIPPLGCGKLLGYPSASVAQIMIHTLMSHVGLSSIKRIVLLGKDPQLMRDYKMEAQKVMPQVTAAFTSKDLAKKDQAQAAHETDINSGDSSSTDSSSDKEEEHMDTQYEGPGSVTIWTRVKEGSERVQTLNSMWTMLKKTIITHCLHVGYFNQPELKDWPKGFCRKIVCEAKKESVWIETSKNSKTNMASFIVKGEQHAVDRFIKIISVEHQHWQEKQPKRIVSSKAKRGTLEFIKHAADSTELLPSYWALSKKEEDRPGYLATKWRKLKDSVRKENSSILKDVSGETKAAIEKLVTQDLFDPSRVGHGRDAVNLNHKGIKVINVKRVENPGLFEHYNNYRKQLFQNCCTSKKMCTDIGKIPGSKGRVITTEKLPDFMKTELYWEINEHYLFHGSPITDTLVLSGPDPRVGSEGGMFGKGFYMAEMTTKADQYADKKNQRTAPGTTLKMIMFRALLGNPFLCNNNHPSVQSKDAQKLFRPPCMNCQKDVCRCSPQILYDSVMGDGTWIFREFVLYDRFKCYPEYVIYYKRV</sequence>
<evidence type="ECO:0000313" key="5">
    <source>
        <dbReference type="Proteomes" id="UP000271974"/>
    </source>
</evidence>
<feature type="domain" description="PARP catalytic" evidence="3">
    <location>
        <begin position="1147"/>
        <end position="1399"/>
    </location>
</feature>
<dbReference type="STRING" id="188477.A0A3S0ZT20"/>
<dbReference type="Gene3D" id="3.40.220.10">
    <property type="entry name" value="Leucine Aminopeptidase, subunit E, domain 1"/>
    <property type="match status" value="1"/>
</dbReference>
<feature type="compositionally biased region" description="Basic and acidic residues" evidence="2">
    <location>
        <begin position="964"/>
        <end position="974"/>
    </location>
</feature>
<feature type="compositionally biased region" description="Basic and acidic residues" evidence="2">
    <location>
        <begin position="188"/>
        <end position="202"/>
    </location>
</feature>
<keyword evidence="5" id="KW-1185">Reference proteome</keyword>
<comment type="caution">
    <text evidence="4">The sequence shown here is derived from an EMBL/GenBank/DDBJ whole genome shotgun (WGS) entry which is preliminary data.</text>
</comment>
<feature type="compositionally biased region" description="Basic residues" evidence="2">
    <location>
        <begin position="716"/>
        <end position="729"/>
    </location>
</feature>
<gene>
    <name evidence="4" type="ORF">EGW08_007026</name>
</gene>
<feature type="compositionally biased region" description="Basic and acidic residues" evidence="2">
    <location>
        <begin position="218"/>
        <end position="242"/>
    </location>
</feature>
<dbReference type="Proteomes" id="UP000271974">
    <property type="component" value="Unassembled WGS sequence"/>
</dbReference>
<feature type="compositionally biased region" description="Basic and acidic residues" evidence="2">
    <location>
        <begin position="283"/>
        <end position="292"/>
    </location>
</feature>
<evidence type="ECO:0000313" key="4">
    <source>
        <dbReference type="EMBL" id="RUS85200.1"/>
    </source>
</evidence>
<dbReference type="GO" id="GO:1990404">
    <property type="term" value="F:NAD+-protein mono-ADP-ribosyltransferase activity"/>
    <property type="evidence" value="ECO:0007669"/>
    <property type="project" value="TreeGrafter"/>
</dbReference>
<evidence type="ECO:0000259" key="3">
    <source>
        <dbReference type="PROSITE" id="PS51059"/>
    </source>
</evidence>
<proteinExistence type="predicted"/>
<reference evidence="4 5" key="1">
    <citation type="submission" date="2019-01" db="EMBL/GenBank/DDBJ databases">
        <title>A draft genome assembly of the solar-powered sea slug Elysia chlorotica.</title>
        <authorList>
            <person name="Cai H."/>
            <person name="Li Q."/>
            <person name="Fang X."/>
            <person name="Li J."/>
            <person name="Curtis N.E."/>
            <person name="Altenburger A."/>
            <person name="Shibata T."/>
            <person name="Feng M."/>
            <person name="Maeda T."/>
            <person name="Schwartz J.A."/>
            <person name="Shigenobu S."/>
            <person name="Lundholm N."/>
            <person name="Nishiyama T."/>
            <person name="Yang H."/>
            <person name="Hasebe M."/>
            <person name="Li S."/>
            <person name="Pierce S.K."/>
            <person name="Wang J."/>
        </authorList>
    </citation>
    <scope>NUCLEOTIDE SEQUENCE [LARGE SCALE GENOMIC DNA]</scope>
    <source>
        <strain evidence="4">EC2010</strain>
        <tissue evidence="4">Whole organism of an adult</tissue>
    </source>
</reference>
<dbReference type="EMBL" id="RQTK01000178">
    <property type="protein sequence ID" value="RUS85200.1"/>
    <property type="molecule type" value="Genomic_DNA"/>
</dbReference>
<dbReference type="Pfam" id="PF00644">
    <property type="entry name" value="PARP"/>
    <property type="match status" value="1"/>
</dbReference>
<dbReference type="Pfam" id="PF01661">
    <property type="entry name" value="Macro"/>
    <property type="match status" value="1"/>
</dbReference>